<feature type="compositionally biased region" description="Polar residues" evidence="2">
    <location>
        <begin position="938"/>
        <end position="949"/>
    </location>
</feature>
<dbReference type="Pfam" id="PF20148">
    <property type="entry name" value="DUF6531"/>
    <property type="match status" value="1"/>
</dbReference>
<protein>
    <recommendedName>
        <fullName evidence="8">Sugar-binding protein</fullName>
    </recommendedName>
</protein>
<dbReference type="InterPro" id="IPR008727">
    <property type="entry name" value="PAAR_motif"/>
</dbReference>
<comment type="caution">
    <text evidence="6">The sequence shown here is derived from an EMBL/GenBank/DDBJ whole genome shotgun (WGS) entry which is preliminary data.</text>
</comment>
<keyword evidence="3" id="KW-0472">Membrane</keyword>
<evidence type="ECO:0000313" key="7">
    <source>
        <dbReference type="Proteomes" id="UP000306236"/>
    </source>
</evidence>
<feature type="transmembrane region" description="Helical" evidence="3">
    <location>
        <begin position="27"/>
        <end position="53"/>
    </location>
</feature>
<dbReference type="CDD" id="cd14742">
    <property type="entry name" value="PAAR_RHS"/>
    <property type="match status" value="1"/>
</dbReference>
<reference evidence="6 7" key="1">
    <citation type="submission" date="2019-04" db="EMBL/GenBank/DDBJ databases">
        <title>Lampropedia sp YIM MLB12 draf genome.</title>
        <authorList>
            <person name="Wang Y.-X."/>
        </authorList>
    </citation>
    <scope>NUCLEOTIDE SEQUENCE [LARGE SCALE GENOMIC DNA]</scope>
    <source>
        <strain evidence="6 7">YIM MLB12</strain>
    </source>
</reference>
<sequence>MTTPNLSGAAAARLLDPIAHSNAHARFWAQVAAGMVGGIVAGALAGAAAAAIVSTAGLAAPLFTIAGLTLTAAGGITGVTSIVAGFFGSRVAQSLIDRALPESFTITGKIINASTNVFVNSRFTGAARASPDNPIDQVYCSRHTPQILIAEGAETVFVNQAVFARKGDAVECGAIIQEGSPNVFVGDPKARVRNVADEVPWISQVLGTIIGLTEGIRGLLKCIGKLPGTLKSATPCIVKYLSEQTLESILGAIFNPVHIATGIKFLTGDVDTDIELPGPLPLHWRRRYNSLDTRQTTVHGQGWGGDFGVQLHIAANGFVTYTDEQGRDIYWDALEPGYSQENVAEGYILYHTEDGQYALQSADGLYRLFEPLDQDPDSSAAVAPIRPGAQRLIRIEDEHGNYIALRYHSGFEIRNITDTTGRLLELAYTQPAQAHGRRLASITLTKGAEGESIGQLVRYQYHASGQLARVLNREGTITREFAYNTEQLMTLHRNADGYSCHYEWGAFADHPRVTRHWTNQGDDFRLEHHLHSAAQAHSNGLTPAADKPSGGRTWVYDALGRKYCFDWDADYNLLQSTDALGHTLTQHWNALRQRTALIDPQGHTTRYAYDPHGNESAVTDALGRTTHTTWLGFRALPLSIRYPDGSSEHYAYDQRYNLIAHTDALGQRTEWGYNDRGLPIISTDAKGGVQRYAWTARAQLAQFTDCSGQSTHYQYDPNGHLHTVTDAAGHTHRYVHSLSGLLHSLELPDGAHHQFRYSKAGSLIGRLDPYGRPTEFKRDVNGQLRQHTDAQGRQIHLDYDKAHRLHTLVNENGQAFRFGYDAADRLIEEQRIGGTRVEVDYNASGWPVAITYHPREGSDAEADSPAVNRPPSAPRRIALVRDAAGRLLEKRTHHYHYHYRYDDADQLLQAQVHAVHYLDEQDLQELAQGPAHKRAQESSRTQPSGTQAPQHAINPWRLQLLHNTEFVYDRQGRLIKETSQDLLSGHTHTLEHQHDALGNRTQTTLPALPQGHPQAAHKRALNYLYYGSGHLHQINFSLAPGAHPPSQPDHTQTPLGADASAAHTMAVHQLICDLERDALHQEVARSQGHLNTRIQRDAMGRRTAAWSRSSTFDNGLLAQDANWQNALHTLQTAQPIEHKELTGLLKTWQYDKTGELRLAQHSLQGARGHQYDATGRIEHSQRLRTAGSTGTLAQAANERFDYDPAGNLQDPALAQAARAPNQPAQRGYVQDNLVRVFEDKRYNYDGHDRLIEKRSGKHSIQRFVWDEESRLKAVHTTRRPGTEHENTQST</sequence>
<evidence type="ECO:0000313" key="6">
    <source>
        <dbReference type="EMBL" id="THJ30657.1"/>
    </source>
</evidence>
<feature type="transmembrane region" description="Helical" evidence="3">
    <location>
        <begin position="65"/>
        <end position="88"/>
    </location>
</feature>
<keyword evidence="1" id="KW-0677">Repeat</keyword>
<name>A0A4S5BEH5_9BURK</name>
<dbReference type="Pfam" id="PF25023">
    <property type="entry name" value="TEN_YD-shell"/>
    <property type="match status" value="1"/>
</dbReference>
<dbReference type="Gene3D" id="2.180.10.10">
    <property type="entry name" value="RHS repeat-associated core"/>
    <property type="match status" value="3"/>
</dbReference>
<evidence type="ECO:0000256" key="1">
    <source>
        <dbReference type="ARBA" id="ARBA00022737"/>
    </source>
</evidence>
<dbReference type="Pfam" id="PF05488">
    <property type="entry name" value="PAAR_motif"/>
    <property type="match status" value="1"/>
</dbReference>
<dbReference type="NCBIfam" id="TIGR01643">
    <property type="entry name" value="YD_repeat_2x"/>
    <property type="match status" value="8"/>
</dbReference>
<dbReference type="Proteomes" id="UP000306236">
    <property type="component" value="Unassembled WGS sequence"/>
</dbReference>
<dbReference type="PANTHER" id="PTHR32305:SF15">
    <property type="entry name" value="PROTEIN RHSA-RELATED"/>
    <property type="match status" value="1"/>
</dbReference>
<dbReference type="InterPro" id="IPR045351">
    <property type="entry name" value="DUF6531"/>
</dbReference>
<keyword evidence="3" id="KW-1133">Transmembrane helix</keyword>
<dbReference type="PANTHER" id="PTHR32305">
    <property type="match status" value="1"/>
</dbReference>
<keyword evidence="7" id="KW-1185">Reference proteome</keyword>
<evidence type="ECO:0000259" key="5">
    <source>
        <dbReference type="Pfam" id="PF25023"/>
    </source>
</evidence>
<feature type="domain" description="DUF6531" evidence="4">
    <location>
        <begin position="255"/>
        <end position="329"/>
    </location>
</feature>
<dbReference type="EMBL" id="SSWX01000042">
    <property type="protein sequence ID" value="THJ30657.1"/>
    <property type="molecule type" value="Genomic_DNA"/>
</dbReference>
<dbReference type="OrthoDB" id="8553452at2"/>
<dbReference type="InterPro" id="IPR031325">
    <property type="entry name" value="RHS_repeat"/>
</dbReference>
<dbReference type="Gene3D" id="2.60.200.60">
    <property type="match status" value="1"/>
</dbReference>
<keyword evidence="3" id="KW-0812">Transmembrane</keyword>
<dbReference type="InterPro" id="IPR050708">
    <property type="entry name" value="T6SS_VgrG/RHS"/>
</dbReference>
<dbReference type="Pfam" id="PF05593">
    <property type="entry name" value="RHS_repeat"/>
    <property type="match status" value="1"/>
</dbReference>
<feature type="non-terminal residue" evidence="6">
    <location>
        <position position="1290"/>
    </location>
</feature>
<accession>A0A4S5BEH5</accession>
<feature type="region of interest" description="Disordered" evidence="2">
    <location>
        <begin position="927"/>
        <end position="949"/>
    </location>
</feature>
<organism evidence="6 7">
    <name type="scientific">Lampropedia aestuarii</name>
    <dbReference type="NCBI Taxonomy" id="2562762"/>
    <lineage>
        <taxon>Bacteria</taxon>
        <taxon>Pseudomonadati</taxon>
        <taxon>Pseudomonadota</taxon>
        <taxon>Betaproteobacteria</taxon>
        <taxon>Burkholderiales</taxon>
        <taxon>Comamonadaceae</taxon>
        <taxon>Lampropedia</taxon>
    </lineage>
</organism>
<evidence type="ECO:0008006" key="8">
    <source>
        <dbReference type="Google" id="ProtNLM"/>
    </source>
</evidence>
<gene>
    <name evidence="6" type="ORF">E8K88_17630</name>
</gene>
<evidence type="ECO:0000256" key="3">
    <source>
        <dbReference type="SAM" id="Phobius"/>
    </source>
</evidence>
<feature type="domain" description="Teneurin-like YD-shell" evidence="5">
    <location>
        <begin position="649"/>
        <end position="832"/>
    </location>
</feature>
<proteinExistence type="predicted"/>
<evidence type="ECO:0000256" key="2">
    <source>
        <dbReference type="SAM" id="MobiDB-lite"/>
    </source>
</evidence>
<evidence type="ECO:0000259" key="4">
    <source>
        <dbReference type="Pfam" id="PF20148"/>
    </source>
</evidence>
<dbReference type="InterPro" id="IPR006530">
    <property type="entry name" value="YD"/>
</dbReference>
<dbReference type="InterPro" id="IPR056823">
    <property type="entry name" value="TEN-like_YD-shell"/>
</dbReference>